<name>A0AAD8XXS2_9STRA</name>
<sequence>MGGCGSKATHLDHVDDSVHVMLKHDRKKRKDIGASSGGYKPRTANPALDKLKAAEGAKPEGGDGATGITATE</sequence>
<evidence type="ECO:0000313" key="3">
    <source>
        <dbReference type="Proteomes" id="UP001224775"/>
    </source>
</evidence>
<protein>
    <submittedName>
        <fullName evidence="2">Uncharacterized protein</fullName>
    </submittedName>
</protein>
<evidence type="ECO:0000313" key="2">
    <source>
        <dbReference type="EMBL" id="KAK1735846.1"/>
    </source>
</evidence>
<dbReference type="Proteomes" id="UP001224775">
    <property type="component" value="Unassembled WGS sequence"/>
</dbReference>
<organism evidence="2 3">
    <name type="scientific">Skeletonema marinoi</name>
    <dbReference type="NCBI Taxonomy" id="267567"/>
    <lineage>
        <taxon>Eukaryota</taxon>
        <taxon>Sar</taxon>
        <taxon>Stramenopiles</taxon>
        <taxon>Ochrophyta</taxon>
        <taxon>Bacillariophyta</taxon>
        <taxon>Coscinodiscophyceae</taxon>
        <taxon>Thalassiosirophycidae</taxon>
        <taxon>Thalassiosirales</taxon>
        <taxon>Skeletonemataceae</taxon>
        <taxon>Skeletonema</taxon>
        <taxon>Skeletonema marinoi-dohrnii complex</taxon>
    </lineage>
</organism>
<proteinExistence type="predicted"/>
<feature type="region of interest" description="Disordered" evidence="1">
    <location>
        <begin position="1"/>
        <end position="72"/>
    </location>
</feature>
<comment type="caution">
    <text evidence="2">The sequence shown here is derived from an EMBL/GenBank/DDBJ whole genome shotgun (WGS) entry which is preliminary data.</text>
</comment>
<dbReference type="EMBL" id="JATAAI010000032">
    <property type="protein sequence ID" value="KAK1735846.1"/>
    <property type="molecule type" value="Genomic_DNA"/>
</dbReference>
<feature type="compositionally biased region" description="Basic and acidic residues" evidence="1">
    <location>
        <begin position="49"/>
        <end position="61"/>
    </location>
</feature>
<gene>
    <name evidence="2" type="ORF">QTG54_013552</name>
</gene>
<feature type="compositionally biased region" description="Basic and acidic residues" evidence="1">
    <location>
        <begin position="9"/>
        <end position="18"/>
    </location>
</feature>
<keyword evidence="3" id="KW-1185">Reference proteome</keyword>
<accession>A0AAD8XXS2</accession>
<evidence type="ECO:0000256" key="1">
    <source>
        <dbReference type="SAM" id="MobiDB-lite"/>
    </source>
</evidence>
<dbReference type="AlphaFoldDB" id="A0AAD8XXS2"/>
<reference evidence="2" key="1">
    <citation type="submission" date="2023-06" db="EMBL/GenBank/DDBJ databases">
        <title>Survivors Of The Sea: Transcriptome response of Skeletonema marinoi to long-term dormancy.</title>
        <authorList>
            <person name="Pinder M.I.M."/>
            <person name="Kourtchenko O."/>
            <person name="Robertson E.K."/>
            <person name="Larsson T."/>
            <person name="Maumus F."/>
            <person name="Osuna-Cruz C.M."/>
            <person name="Vancaester E."/>
            <person name="Stenow R."/>
            <person name="Vandepoele K."/>
            <person name="Ploug H."/>
            <person name="Bruchert V."/>
            <person name="Godhe A."/>
            <person name="Topel M."/>
        </authorList>
    </citation>
    <scope>NUCLEOTIDE SEQUENCE</scope>
    <source>
        <strain evidence="2">R05AC</strain>
    </source>
</reference>